<evidence type="ECO:0008006" key="4">
    <source>
        <dbReference type="Google" id="ProtNLM"/>
    </source>
</evidence>
<name>A0A1M6YKE8_9BACT</name>
<evidence type="ECO:0000256" key="1">
    <source>
        <dbReference type="SAM" id="SignalP"/>
    </source>
</evidence>
<feature type="signal peptide" evidence="1">
    <location>
        <begin position="1"/>
        <end position="19"/>
    </location>
</feature>
<dbReference type="STRING" id="1419482.SAMN05444266_102361"/>
<protein>
    <recommendedName>
        <fullName evidence="4">Adhesin</fullName>
    </recommendedName>
</protein>
<dbReference type="Proteomes" id="UP000184420">
    <property type="component" value="Unassembled WGS sequence"/>
</dbReference>
<feature type="chain" id="PRO_5013133447" description="Adhesin" evidence="1">
    <location>
        <begin position="20"/>
        <end position="360"/>
    </location>
</feature>
<evidence type="ECO:0000313" key="2">
    <source>
        <dbReference type="EMBL" id="SHL18728.1"/>
    </source>
</evidence>
<organism evidence="2 3">
    <name type="scientific">Chitinophaga jiangningensis</name>
    <dbReference type="NCBI Taxonomy" id="1419482"/>
    <lineage>
        <taxon>Bacteria</taxon>
        <taxon>Pseudomonadati</taxon>
        <taxon>Bacteroidota</taxon>
        <taxon>Chitinophagia</taxon>
        <taxon>Chitinophagales</taxon>
        <taxon>Chitinophagaceae</taxon>
        <taxon>Chitinophaga</taxon>
    </lineage>
</organism>
<proteinExistence type="predicted"/>
<keyword evidence="1" id="KW-0732">Signal</keyword>
<evidence type="ECO:0000313" key="3">
    <source>
        <dbReference type="Proteomes" id="UP000184420"/>
    </source>
</evidence>
<dbReference type="AlphaFoldDB" id="A0A1M6YKE8"/>
<dbReference type="RefSeq" id="WP_073079112.1">
    <property type="nucleotide sequence ID" value="NZ_FRBL01000002.1"/>
</dbReference>
<reference evidence="2 3" key="1">
    <citation type="submission" date="2016-11" db="EMBL/GenBank/DDBJ databases">
        <authorList>
            <person name="Jaros S."/>
            <person name="Januszkiewicz K."/>
            <person name="Wedrychowicz H."/>
        </authorList>
    </citation>
    <scope>NUCLEOTIDE SEQUENCE [LARGE SCALE GENOMIC DNA]</scope>
    <source>
        <strain evidence="2 3">DSM 27406</strain>
    </source>
</reference>
<keyword evidence="3" id="KW-1185">Reference proteome</keyword>
<dbReference type="EMBL" id="FRBL01000002">
    <property type="protein sequence ID" value="SHL18728.1"/>
    <property type="molecule type" value="Genomic_DNA"/>
</dbReference>
<gene>
    <name evidence="2" type="ORF">SAMN05444266_102361</name>
</gene>
<accession>A0A1M6YKE8</accession>
<sequence length="360" mass="39654">MKRKFSFLLCLFLPLLALANRGEVSFKRTEVKEFKVTSGAQFKLTNKYGQIIIHTWNKNEIKATVTITGFGKNHSEAQNIVSEVNINSTATNNSVTLATDYNAKSSSRWFMFSGGKDSKDYVNIDYDVYVPQSLAQAYVENNFGDVLAVDKLTFPAIMKLNYCNFDIRDAEDLQLGINYCNKSKIGNANKVKLNSNYSEVKCAELKSLTVASTYSNIEAETIGMADIKATYDNYKIQNVFSLISKGTYSDFTIGTLQEKLDAKLTYGDLKIEQVTNAFRGGDVKLTFGNARLGVSKRLALRLDLRMTLGDVKVNGLDVKNVQSVKTGTTAVYTALAGGAGEQSPILRVAGTNSDVKLIAE</sequence>
<dbReference type="OrthoDB" id="1117657at2"/>